<dbReference type="PANTHER" id="PTHR43884">
    <property type="entry name" value="ACYL-COA DEHYDROGENASE"/>
    <property type="match status" value="1"/>
</dbReference>
<dbReference type="GO" id="GO:0006552">
    <property type="term" value="P:L-leucine catabolic process"/>
    <property type="evidence" value="ECO:0007669"/>
    <property type="project" value="TreeGrafter"/>
</dbReference>
<reference evidence="3" key="1">
    <citation type="journal article" date="2014" name="Int. J. Syst. Evol. Microbiol.">
        <title>Complete genome sequence of Corynebacterium casei LMG S-19264T (=DSM 44701T), isolated from a smear-ripened cheese.</title>
        <authorList>
            <consortium name="US DOE Joint Genome Institute (JGI-PGF)"/>
            <person name="Walter F."/>
            <person name="Albersmeier A."/>
            <person name="Kalinowski J."/>
            <person name="Ruckert C."/>
        </authorList>
    </citation>
    <scope>NUCLEOTIDE SEQUENCE</scope>
    <source>
        <strain evidence="3">KCTC 42249</strain>
    </source>
</reference>
<dbReference type="Proteomes" id="UP000630142">
    <property type="component" value="Unassembled WGS sequence"/>
</dbReference>
<proteinExistence type="predicted"/>
<comment type="caution">
    <text evidence="3">The sequence shown here is derived from an EMBL/GenBank/DDBJ whole genome shotgun (WGS) entry which is preliminary data.</text>
</comment>
<evidence type="ECO:0000313" key="3">
    <source>
        <dbReference type="EMBL" id="GHD23221.1"/>
    </source>
</evidence>
<dbReference type="Gene3D" id="2.40.110.10">
    <property type="entry name" value="Butyryl-CoA Dehydrogenase, subunit A, domain 2"/>
    <property type="match status" value="1"/>
</dbReference>
<dbReference type="Pfam" id="PF08028">
    <property type="entry name" value="Acyl-CoA_dh_2"/>
    <property type="match status" value="1"/>
</dbReference>
<dbReference type="GO" id="GO:0050660">
    <property type="term" value="F:flavin adenine dinucleotide binding"/>
    <property type="evidence" value="ECO:0007669"/>
    <property type="project" value="InterPro"/>
</dbReference>
<dbReference type="EMBL" id="BMZQ01000005">
    <property type="protein sequence ID" value="GHD23221.1"/>
    <property type="molecule type" value="Genomic_DNA"/>
</dbReference>
<dbReference type="InterPro" id="IPR009100">
    <property type="entry name" value="AcylCoA_DH/oxidase_NM_dom_sf"/>
</dbReference>
<dbReference type="SUPFAM" id="SSF56645">
    <property type="entry name" value="Acyl-CoA dehydrogenase NM domain-like"/>
    <property type="match status" value="1"/>
</dbReference>
<reference evidence="3" key="2">
    <citation type="submission" date="2020-09" db="EMBL/GenBank/DDBJ databases">
        <authorList>
            <person name="Sun Q."/>
            <person name="Kim S."/>
        </authorList>
    </citation>
    <scope>NUCLEOTIDE SEQUENCE</scope>
    <source>
        <strain evidence="3">KCTC 42249</strain>
    </source>
</reference>
<keyword evidence="1" id="KW-0560">Oxidoreductase</keyword>
<dbReference type="PANTHER" id="PTHR43884:SF12">
    <property type="entry name" value="ISOVALERYL-COA DEHYDROGENASE, MITOCHONDRIAL-RELATED"/>
    <property type="match status" value="1"/>
</dbReference>
<keyword evidence="4" id="KW-1185">Reference proteome</keyword>
<dbReference type="Gene3D" id="1.20.140.10">
    <property type="entry name" value="Butyryl-CoA Dehydrogenase, subunit A, domain 3"/>
    <property type="match status" value="1"/>
</dbReference>
<dbReference type="SUPFAM" id="SSF47203">
    <property type="entry name" value="Acyl-CoA dehydrogenase C-terminal domain-like"/>
    <property type="match status" value="1"/>
</dbReference>
<dbReference type="InterPro" id="IPR037069">
    <property type="entry name" value="AcylCoA_DH/ox_N_sf"/>
</dbReference>
<dbReference type="GO" id="GO:0008470">
    <property type="term" value="F:3-methylbutanoyl-CoA dehydrogenase activity"/>
    <property type="evidence" value="ECO:0007669"/>
    <property type="project" value="TreeGrafter"/>
</dbReference>
<feature type="domain" description="Acyl-CoA dehydrogenase C-terminal" evidence="2">
    <location>
        <begin position="262"/>
        <end position="390"/>
    </location>
</feature>
<evidence type="ECO:0000259" key="2">
    <source>
        <dbReference type="Pfam" id="PF08028"/>
    </source>
</evidence>
<protein>
    <submittedName>
        <fullName evidence="3">Acyl-CoA dehydrogenase</fullName>
    </submittedName>
</protein>
<organism evidence="3 4">
    <name type="scientific">Tianweitania populi</name>
    <dbReference type="NCBI Taxonomy" id="1607949"/>
    <lineage>
        <taxon>Bacteria</taxon>
        <taxon>Pseudomonadati</taxon>
        <taxon>Pseudomonadota</taxon>
        <taxon>Alphaproteobacteria</taxon>
        <taxon>Hyphomicrobiales</taxon>
        <taxon>Phyllobacteriaceae</taxon>
        <taxon>Tianweitania</taxon>
    </lineage>
</organism>
<evidence type="ECO:0000256" key="1">
    <source>
        <dbReference type="ARBA" id="ARBA00023002"/>
    </source>
</evidence>
<dbReference type="InterPro" id="IPR013107">
    <property type="entry name" value="Acyl-CoA_DH_C"/>
</dbReference>
<sequence length="416" mass="44555">MLQVSTFDASAAAQLVWHPVTRRLGLDPLFADFAAGAAERDVFRRPIFEETRLLKERGFGAVRLSVNQGGAGITLPDLFALARDLATADPNIAHVFRNHFYAVEQHAKTAAEPFSQRVLALAAQNRMFGVAFSEAGGGPAGSRGQVPGSALRWSDADGAYRVTGTKIYSTGNIYADHLFASALDGRTGKIAQFLVSTKADGVTLDDDWDGFGQKLTGSGKTIFADVGVAPEDLYELPERGENDPYLYGFTFHQVYLTTIISGIVTRILQDALALVRSRSRNFYHALAEKPTDEPEIQTVIGRIAAYRAAILGTVDRAIAALDLAWAKEASPEAGALSIAASIAAAEAKVVTDEVAANLAGLLLDVGSGSAVSSSKALDRHWRNLKVIAAHNPRIYKERVLGDHYLNGALPPTGAFF</sequence>
<dbReference type="InterPro" id="IPR036250">
    <property type="entry name" value="AcylCo_DH-like_C"/>
</dbReference>
<evidence type="ECO:0000313" key="4">
    <source>
        <dbReference type="Proteomes" id="UP000630142"/>
    </source>
</evidence>
<dbReference type="AlphaFoldDB" id="A0A8J3DY66"/>
<dbReference type="PIRSF" id="PIRSF016578">
    <property type="entry name" value="HsaA"/>
    <property type="match status" value="1"/>
</dbReference>
<dbReference type="RefSeq" id="WP_189507122.1">
    <property type="nucleotide sequence ID" value="NZ_BMZQ01000005.1"/>
</dbReference>
<dbReference type="InterPro" id="IPR046373">
    <property type="entry name" value="Acyl-CoA_Oxase/DH_mid-dom_sf"/>
</dbReference>
<gene>
    <name evidence="3" type="ORF">GCM10016234_38310</name>
</gene>
<dbReference type="Gene3D" id="1.10.540.10">
    <property type="entry name" value="Acyl-CoA dehydrogenase/oxidase, N-terminal domain"/>
    <property type="match status" value="1"/>
</dbReference>
<accession>A0A8J3DY66</accession>
<name>A0A8J3DY66_9HYPH</name>